<dbReference type="PROSITE" id="PS00813">
    <property type="entry name" value="IF4E"/>
    <property type="match status" value="1"/>
</dbReference>
<dbReference type="InterPro" id="IPR001040">
    <property type="entry name" value="TIF_eIF_4E"/>
</dbReference>
<comment type="caution">
    <text evidence="8">The sequence shown here is derived from an EMBL/GenBank/DDBJ whole genome shotgun (WGS) entry which is preliminary data.</text>
</comment>
<dbReference type="PANTHER" id="PTHR11960">
    <property type="entry name" value="EUKARYOTIC TRANSLATION INITIATION FACTOR 4E RELATED"/>
    <property type="match status" value="1"/>
</dbReference>
<evidence type="ECO:0000256" key="7">
    <source>
        <dbReference type="RuleBase" id="RU004374"/>
    </source>
</evidence>
<dbReference type="Gene3D" id="3.30.760.10">
    <property type="entry name" value="RNA Cap, Translation Initiation Factor Eif4e"/>
    <property type="match status" value="1"/>
</dbReference>
<evidence type="ECO:0000256" key="3">
    <source>
        <dbReference type="ARBA" id="ARBA00022845"/>
    </source>
</evidence>
<dbReference type="EMBL" id="JBFDAA010000020">
    <property type="protein sequence ID" value="KAL1115433.1"/>
    <property type="molecule type" value="Genomic_DNA"/>
</dbReference>
<organism evidence="8 9">
    <name type="scientific">Ranatra chinensis</name>
    <dbReference type="NCBI Taxonomy" id="642074"/>
    <lineage>
        <taxon>Eukaryota</taxon>
        <taxon>Metazoa</taxon>
        <taxon>Ecdysozoa</taxon>
        <taxon>Arthropoda</taxon>
        <taxon>Hexapoda</taxon>
        <taxon>Insecta</taxon>
        <taxon>Pterygota</taxon>
        <taxon>Neoptera</taxon>
        <taxon>Paraneoptera</taxon>
        <taxon>Hemiptera</taxon>
        <taxon>Heteroptera</taxon>
        <taxon>Panheteroptera</taxon>
        <taxon>Nepomorpha</taxon>
        <taxon>Nepidae</taxon>
        <taxon>Ranatrinae</taxon>
        <taxon>Ranatra</taxon>
    </lineage>
</organism>
<reference evidence="8 9" key="1">
    <citation type="submission" date="2024-07" db="EMBL/GenBank/DDBJ databases">
        <title>Chromosome-level genome assembly of the water stick insect Ranatra chinensis (Heteroptera: Nepidae).</title>
        <authorList>
            <person name="Liu X."/>
        </authorList>
    </citation>
    <scope>NUCLEOTIDE SEQUENCE [LARGE SCALE GENOMIC DNA]</scope>
    <source>
        <strain evidence="8">Cailab_2021Rc</strain>
        <tissue evidence="8">Muscle</tissue>
    </source>
</reference>
<accession>A0ABD0XW92</accession>
<evidence type="ECO:0000313" key="9">
    <source>
        <dbReference type="Proteomes" id="UP001558652"/>
    </source>
</evidence>
<dbReference type="Proteomes" id="UP001558652">
    <property type="component" value="Unassembled WGS sequence"/>
</dbReference>
<sequence>MERRERYSLNGGRRSCGSLDGGIPYWSGYKHPLQHTWTLWYLDIVKTRSWSDCLAQIGSFNTIEDFWCLFNHVKPVSLLKHGSDYSLFKDGIRPMWEDSANVNGGRWLINLDKKMSHSKLNEFWLEVAMCMIGECFYGYNDRVCGATINVRNRGHKIGVWLNSSDNEREVIHIGYVVQTT</sequence>
<evidence type="ECO:0000256" key="5">
    <source>
        <dbReference type="ARBA" id="ARBA00022917"/>
    </source>
</evidence>
<keyword evidence="9" id="KW-1185">Reference proteome</keyword>
<dbReference type="InterPro" id="IPR023398">
    <property type="entry name" value="TIF_eIF4e-like"/>
</dbReference>
<dbReference type="PANTHER" id="PTHR11960:SF8">
    <property type="entry name" value="EUKARYOTIC TRANSLATION INITIATION FACTOR 4E1-RELATED"/>
    <property type="match status" value="1"/>
</dbReference>
<comment type="similarity">
    <text evidence="1 7">Belongs to the eukaryotic initiation factor 4E family.</text>
</comment>
<dbReference type="GO" id="GO:0003743">
    <property type="term" value="F:translation initiation factor activity"/>
    <property type="evidence" value="ECO:0007669"/>
    <property type="project" value="UniProtKB-KW"/>
</dbReference>
<evidence type="ECO:0000313" key="8">
    <source>
        <dbReference type="EMBL" id="KAL1115433.1"/>
    </source>
</evidence>
<keyword evidence="3" id="KW-0810">Translation regulation</keyword>
<gene>
    <name evidence="8" type="ORF">AAG570_007463</name>
</gene>
<keyword evidence="2 7" id="KW-0396">Initiation factor</keyword>
<proteinExistence type="inferred from homology"/>
<evidence type="ECO:0000256" key="2">
    <source>
        <dbReference type="ARBA" id="ARBA00022540"/>
    </source>
</evidence>
<name>A0ABD0XW92_9HEMI</name>
<keyword evidence="5 7" id="KW-0648">Protein biosynthesis</keyword>
<protein>
    <recommendedName>
        <fullName evidence="6">eIF-4F 25 kDa subunit</fullName>
    </recommendedName>
</protein>
<dbReference type="SUPFAM" id="SSF55418">
    <property type="entry name" value="eIF4e-like"/>
    <property type="match status" value="1"/>
</dbReference>
<evidence type="ECO:0000256" key="4">
    <source>
        <dbReference type="ARBA" id="ARBA00022884"/>
    </source>
</evidence>
<evidence type="ECO:0000256" key="1">
    <source>
        <dbReference type="ARBA" id="ARBA00009860"/>
    </source>
</evidence>
<dbReference type="Pfam" id="PF01652">
    <property type="entry name" value="IF4E"/>
    <property type="match status" value="1"/>
</dbReference>
<dbReference type="InterPro" id="IPR019770">
    <property type="entry name" value="TIF_eIF_4E_CS"/>
</dbReference>
<keyword evidence="4 7" id="KW-0694">RNA-binding</keyword>
<dbReference type="GO" id="GO:0006417">
    <property type="term" value="P:regulation of translation"/>
    <property type="evidence" value="ECO:0007669"/>
    <property type="project" value="UniProtKB-KW"/>
</dbReference>
<dbReference type="GO" id="GO:0000340">
    <property type="term" value="F:RNA 7-methylguanosine cap binding"/>
    <property type="evidence" value="ECO:0007669"/>
    <property type="project" value="UniProtKB-ARBA"/>
</dbReference>
<dbReference type="AlphaFoldDB" id="A0ABD0XW92"/>
<evidence type="ECO:0000256" key="6">
    <source>
        <dbReference type="ARBA" id="ARBA00032656"/>
    </source>
</evidence>